<dbReference type="GO" id="GO:0008146">
    <property type="term" value="F:sulfotransferase activity"/>
    <property type="evidence" value="ECO:0007669"/>
    <property type="project" value="InterPro"/>
</dbReference>
<dbReference type="STRING" id="39947.A0A0P0Y179"/>
<keyword evidence="2 3" id="KW-0808">Transferase</keyword>
<dbReference type="Gene3D" id="3.40.50.300">
    <property type="entry name" value="P-loop containing nucleotide triphosphate hydrolases"/>
    <property type="match status" value="1"/>
</dbReference>
<evidence type="ECO:0000259" key="5">
    <source>
        <dbReference type="Pfam" id="PF00685"/>
    </source>
</evidence>
<comment type="similarity">
    <text evidence="1 3">Belongs to the sulfotransferase 1 family.</text>
</comment>
<reference evidence="6 7" key="3">
    <citation type="journal article" date="2013" name="Rice">
        <title>Improvement of the Oryza sativa Nipponbare reference genome using next generation sequence and optical map data.</title>
        <authorList>
            <person name="Kawahara Y."/>
            <person name="de la Bastide M."/>
            <person name="Hamilton J.P."/>
            <person name="Kanamori H."/>
            <person name="McCombie W.R."/>
            <person name="Ouyang S."/>
            <person name="Schwartz D.C."/>
            <person name="Tanaka T."/>
            <person name="Wu J."/>
            <person name="Zhou S."/>
            <person name="Childs K.L."/>
            <person name="Davidson R.M."/>
            <person name="Lin H."/>
            <person name="Quesada-Ocampo L."/>
            <person name="Vaillancourt B."/>
            <person name="Sakai H."/>
            <person name="Lee S.S."/>
            <person name="Kim J."/>
            <person name="Numa H."/>
            <person name="Itoh T."/>
            <person name="Buell C.R."/>
            <person name="Matsumoto T."/>
        </authorList>
    </citation>
    <scope>NUCLEOTIDE SEQUENCE [LARGE SCALE GENOMIC DNA]</scope>
    <source>
        <strain evidence="7">cv. Nipponbare</strain>
    </source>
</reference>
<name>A0A0P0Y179_ORYSJ</name>
<dbReference type="InterPro" id="IPR000863">
    <property type="entry name" value="Sulfotransferase_dom"/>
</dbReference>
<dbReference type="eggNOG" id="KOG1584">
    <property type="taxonomic scope" value="Eukaryota"/>
</dbReference>
<dbReference type="PaxDb" id="39947-A0A0P0Y179"/>
<organism evidence="6 7">
    <name type="scientific">Oryza sativa subsp. japonica</name>
    <name type="common">Rice</name>
    <dbReference type="NCBI Taxonomy" id="39947"/>
    <lineage>
        <taxon>Eukaryota</taxon>
        <taxon>Viridiplantae</taxon>
        <taxon>Streptophyta</taxon>
        <taxon>Embryophyta</taxon>
        <taxon>Tracheophyta</taxon>
        <taxon>Spermatophyta</taxon>
        <taxon>Magnoliopsida</taxon>
        <taxon>Liliopsida</taxon>
        <taxon>Poales</taxon>
        <taxon>Poaceae</taxon>
        <taxon>BOP clade</taxon>
        <taxon>Oryzoideae</taxon>
        <taxon>Oryzeae</taxon>
        <taxon>Oryzinae</taxon>
        <taxon>Oryza</taxon>
        <taxon>Oryza sativa</taxon>
    </lineage>
</organism>
<dbReference type="EMBL" id="AP014967">
    <property type="protein sequence ID" value="BAT13494.1"/>
    <property type="molecule type" value="Genomic_DNA"/>
</dbReference>
<evidence type="ECO:0000256" key="2">
    <source>
        <dbReference type="ARBA" id="ARBA00022679"/>
    </source>
</evidence>
<reference evidence="7" key="1">
    <citation type="journal article" date="2005" name="Nature">
        <title>The map-based sequence of the rice genome.</title>
        <authorList>
            <consortium name="International rice genome sequencing project (IRGSP)"/>
            <person name="Matsumoto T."/>
            <person name="Wu J."/>
            <person name="Kanamori H."/>
            <person name="Katayose Y."/>
            <person name="Fujisawa M."/>
            <person name="Namiki N."/>
            <person name="Mizuno H."/>
            <person name="Yamamoto K."/>
            <person name="Antonio B.A."/>
            <person name="Baba T."/>
            <person name="Sakata K."/>
            <person name="Nagamura Y."/>
            <person name="Aoki H."/>
            <person name="Arikawa K."/>
            <person name="Arita K."/>
            <person name="Bito T."/>
            <person name="Chiden Y."/>
            <person name="Fujitsuka N."/>
            <person name="Fukunaka R."/>
            <person name="Hamada M."/>
            <person name="Harada C."/>
            <person name="Hayashi A."/>
            <person name="Hijishita S."/>
            <person name="Honda M."/>
            <person name="Hosokawa S."/>
            <person name="Ichikawa Y."/>
            <person name="Idonuma A."/>
            <person name="Iijima M."/>
            <person name="Ikeda M."/>
            <person name="Ikeno M."/>
            <person name="Ito K."/>
            <person name="Ito S."/>
            <person name="Ito T."/>
            <person name="Ito Y."/>
            <person name="Ito Y."/>
            <person name="Iwabuchi A."/>
            <person name="Kamiya K."/>
            <person name="Karasawa W."/>
            <person name="Kurita K."/>
            <person name="Katagiri S."/>
            <person name="Kikuta A."/>
            <person name="Kobayashi H."/>
            <person name="Kobayashi N."/>
            <person name="Machita K."/>
            <person name="Maehara T."/>
            <person name="Masukawa M."/>
            <person name="Mizubayashi T."/>
            <person name="Mukai Y."/>
            <person name="Nagasaki H."/>
            <person name="Nagata Y."/>
            <person name="Naito S."/>
            <person name="Nakashima M."/>
            <person name="Nakama Y."/>
            <person name="Nakamichi Y."/>
            <person name="Nakamura M."/>
            <person name="Meguro A."/>
            <person name="Negishi M."/>
            <person name="Ohta I."/>
            <person name="Ohta T."/>
            <person name="Okamoto M."/>
            <person name="Ono N."/>
            <person name="Saji S."/>
            <person name="Sakaguchi M."/>
            <person name="Sakai K."/>
            <person name="Shibata M."/>
            <person name="Shimokawa T."/>
            <person name="Song J."/>
            <person name="Takazaki Y."/>
            <person name="Terasawa K."/>
            <person name="Tsugane M."/>
            <person name="Tsuji K."/>
            <person name="Ueda S."/>
            <person name="Waki K."/>
            <person name="Yamagata H."/>
            <person name="Yamamoto M."/>
            <person name="Yamamoto S."/>
            <person name="Yamane H."/>
            <person name="Yoshiki S."/>
            <person name="Yoshihara R."/>
            <person name="Yukawa K."/>
            <person name="Zhong H."/>
            <person name="Yano M."/>
            <person name="Yuan Q."/>
            <person name="Ouyang S."/>
            <person name="Liu J."/>
            <person name="Jones K.M."/>
            <person name="Gansberger K."/>
            <person name="Moffat K."/>
            <person name="Hill J."/>
            <person name="Bera J."/>
            <person name="Fadrosh D."/>
            <person name="Jin S."/>
            <person name="Johri S."/>
            <person name="Kim M."/>
            <person name="Overton L."/>
            <person name="Reardon M."/>
            <person name="Tsitrin T."/>
            <person name="Vuong H."/>
            <person name="Weaver B."/>
            <person name="Ciecko A."/>
            <person name="Tallon L."/>
            <person name="Jackson J."/>
            <person name="Pai G."/>
            <person name="Aken S.V."/>
            <person name="Utterback T."/>
            <person name="Reidmuller S."/>
            <person name="Feldblyum T."/>
            <person name="Hsiao J."/>
            <person name="Zismann V."/>
            <person name="Iobst S."/>
            <person name="de Vazeille A.R."/>
            <person name="Buell C.R."/>
            <person name="Ying K."/>
            <person name="Li Y."/>
            <person name="Lu T."/>
            <person name="Huang Y."/>
            <person name="Zhao Q."/>
            <person name="Feng Q."/>
            <person name="Zhang L."/>
            <person name="Zhu J."/>
            <person name="Weng Q."/>
            <person name="Mu J."/>
            <person name="Lu Y."/>
            <person name="Fan D."/>
            <person name="Liu Y."/>
            <person name="Guan J."/>
            <person name="Zhang Y."/>
            <person name="Yu S."/>
            <person name="Liu X."/>
            <person name="Zhang Y."/>
            <person name="Hong G."/>
            <person name="Han B."/>
            <person name="Choisne N."/>
            <person name="Demange N."/>
            <person name="Orjeda G."/>
            <person name="Samain S."/>
            <person name="Cattolico L."/>
            <person name="Pelletier E."/>
            <person name="Couloux A."/>
            <person name="Segurens B."/>
            <person name="Wincker P."/>
            <person name="D'Hont A."/>
            <person name="Scarpelli C."/>
            <person name="Weissenbach J."/>
            <person name="Salanoubat M."/>
            <person name="Quetier F."/>
            <person name="Yu Y."/>
            <person name="Kim H.R."/>
            <person name="Rambo T."/>
            <person name="Currie J."/>
            <person name="Collura K."/>
            <person name="Luo M."/>
            <person name="Yang T."/>
            <person name="Ammiraju J.S.S."/>
            <person name="Engler F."/>
            <person name="Soderlund C."/>
            <person name="Wing R.A."/>
            <person name="Palmer L.E."/>
            <person name="de la Bastide M."/>
            <person name="Spiegel L."/>
            <person name="Nascimento L."/>
            <person name="Zutavern T."/>
            <person name="O'Shaughnessy A."/>
            <person name="Dike S."/>
            <person name="Dedhia N."/>
            <person name="Preston R."/>
            <person name="Balija V."/>
            <person name="McCombie W.R."/>
            <person name="Chow T."/>
            <person name="Chen H."/>
            <person name="Chung M."/>
            <person name="Chen C."/>
            <person name="Shaw J."/>
            <person name="Wu H."/>
            <person name="Hsiao K."/>
            <person name="Chao Y."/>
            <person name="Chu M."/>
            <person name="Cheng C."/>
            <person name="Hour A."/>
            <person name="Lee P."/>
            <person name="Lin S."/>
            <person name="Lin Y."/>
            <person name="Liou J."/>
            <person name="Liu S."/>
            <person name="Hsing Y."/>
            <person name="Raghuvanshi S."/>
            <person name="Mohanty A."/>
            <person name="Bharti A.K."/>
            <person name="Gaur A."/>
            <person name="Gupta V."/>
            <person name="Kumar D."/>
            <person name="Ravi V."/>
            <person name="Vij S."/>
            <person name="Kapur A."/>
            <person name="Khurana P."/>
            <person name="Khurana P."/>
            <person name="Khurana J.P."/>
            <person name="Tyagi A.K."/>
            <person name="Gaikwad K."/>
            <person name="Singh A."/>
            <person name="Dalal V."/>
            <person name="Srivastava S."/>
            <person name="Dixit A."/>
            <person name="Pal A.K."/>
            <person name="Ghazi I.A."/>
            <person name="Yadav M."/>
            <person name="Pandit A."/>
            <person name="Bhargava A."/>
            <person name="Sureshbabu K."/>
            <person name="Batra K."/>
            <person name="Sharma T.R."/>
            <person name="Mohapatra T."/>
            <person name="Singh N.K."/>
            <person name="Messing J."/>
            <person name="Nelson A.B."/>
            <person name="Fuks G."/>
            <person name="Kavchok S."/>
            <person name="Keizer G."/>
            <person name="Linton E."/>
            <person name="Llaca V."/>
            <person name="Song R."/>
            <person name="Tanyolac B."/>
            <person name="Young S."/>
            <person name="Ho-Il K."/>
            <person name="Hahn J.H."/>
            <person name="Sangsakoo G."/>
            <person name="Vanavichit A."/>
            <person name="de Mattos Luiz.A.T."/>
            <person name="Zimmer P.D."/>
            <person name="Malone G."/>
            <person name="Dellagostin O."/>
            <person name="de Oliveira A.C."/>
            <person name="Bevan M."/>
            <person name="Bancroft I."/>
            <person name="Minx P."/>
            <person name="Cordum H."/>
            <person name="Wilson R."/>
            <person name="Cheng Z."/>
            <person name="Jin W."/>
            <person name="Jiang J."/>
            <person name="Leong S.A."/>
            <person name="Iwama H."/>
            <person name="Gojobori T."/>
            <person name="Itoh T."/>
            <person name="Niimura Y."/>
            <person name="Fujii Y."/>
            <person name="Habara T."/>
            <person name="Sakai H."/>
            <person name="Sato Y."/>
            <person name="Wilson G."/>
            <person name="Kumar K."/>
            <person name="McCouch S."/>
            <person name="Juretic N."/>
            <person name="Hoen D."/>
            <person name="Wright S."/>
            <person name="Bruskiewich R."/>
            <person name="Bureau T."/>
            <person name="Miyao A."/>
            <person name="Hirochika H."/>
            <person name="Nishikawa T."/>
            <person name="Kadowaki K."/>
            <person name="Sugiura M."/>
            <person name="Burr B."/>
            <person name="Sasaki T."/>
        </authorList>
    </citation>
    <scope>NUCLEOTIDE SEQUENCE [LARGE SCALE GENOMIC DNA]</scope>
    <source>
        <strain evidence="7">cv. Nipponbare</strain>
    </source>
</reference>
<feature type="compositionally biased region" description="Low complexity" evidence="4">
    <location>
        <begin position="43"/>
        <end position="58"/>
    </location>
</feature>
<dbReference type="SMR" id="A0A0P0Y179"/>
<proteinExistence type="inferred from homology"/>
<reference evidence="6 7" key="2">
    <citation type="journal article" date="2013" name="Plant Cell Physiol.">
        <title>Rice Annotation Project Database (RAP-DB): an integrative and interactive database for rice genomics.</title>
        <authorList>
            <person name="Sakai H."/>
            <person name="Lee S.S."/>
            <person name="Tanaka T."/>
            <person name="Numa H."/>
            <person name="Kim J."/>
            <person name="Kawahara Y."/>
            <person name="Wakimoto H."/>
            <person name="Yang C.C."/>
            <person name="Iwamoto M."/>
            <person name="Abe T."/>
            <person name="Yamada Y."/>
            <person name="Muto A."/>
            <person name="Inokuchi H."/>
            <person name="Ikemura T."/>
            <person name="Matsumoto T."/>
            <person name="Sasaki T."/>
            <person name="Itoh T."/>
        </authorList>
    </citation>
    <scope>NUCLEOTIDE SEQUENCE [LARGE SCALE GENOMIC DNA]</scope>
    <source>
        <strain evidence="7">cv. Nipponbare</strain>
    </source>
</reference>
<dbReference type="SUPFAM" id="SSF52540">
    <property type="entry name" value="P-loop containing nucleoside triphosphate hydrolases"/>
    <property type="match status" value="1"/>
</dbReference>
<dbReference type="InterPro" id="IPR027417">
    <property type="entry name" value="P-loop_NTPase"/>
</dbReference>
<evidence type="ECO:0000256" key="3">
    <source>
        <dbReference type="RuleBase" id="RU361155"/>
    </source>
</evidence>
<evidence type="ECO:0000313" key="7">
    <source>
        <dbReference type="Proteomes" id="UP000059680"/>
    </source>
</evidence>
<keyword evidence="7" id="KW-1185">Reference proteome</keyword>
<dbReference type="InParanoid" id="A0A0P0Y179"/>
<feature type="compositionally biased region" description="Low complexity" evidence="4">
    <location>
        <begin position="8"/>
        <end position="36"/>
    </location>
</feature>
<dbReference type="Proteomes" id="UP000059680">
    <property type="component" value="Chromosome 11"/>
</dbReference>
<feature type="region of interest" description="Disordered" evidence="4">
    <location>
        <begin position="1"/>
        <end position="133"/>
    </location>
</feature>
<feature type="compositionally biased region" description="Low complexity" evidence="4">
    <location>
        <begin position="71"/>
        <end position="109"/>
    </location>
</feature>
<dbReference type="AlphaFoldDB" id="A0A0P0Y179"/>
<gene>
    <name evidence="6" type="ordered locus">Os11g0260200</name>
    <name evidence="6" type="ORF">OSNPB_110260200</name>
</gene>
<dbReference type="PANTHER" id="PTHR11783">
    <property type="entry name" value="SULFOTRANSFERASE SULT"/>
    <property type="match status" value="1"/>
</dbReference>
<evidence type="ECO:0000313" key="6">
    <source>
        <dbReference type="EMBL" id="BAT13494.1"/>
    </source>
</evidence>
<evidence type="ECO:0000256" key="1">
    <source>
        <dbReference type="ARBA" id="ARBA00005771"/>
    </source>
</evidence>
<dbReference type="Gramene" id="Os11t0260200-00">
    <property type="protein sequence ID" value="Os11t0260200-00"/>
    <property type="gene ID" value="Os11g0260200"/>
</dbReference>
<dbReference type="Pfam" id="PF00685">
    <property type="entry name" value="Sulfotransfer_1"/>
    <property type="match status" value="1"/>
</dbReference>
<feature type="domain" description="Sulfotransferase" evidence="5">
    <location>
        <begin position="133"/>
        <end position="263"/>
    </location>
</feature>
<feature type="compositionally biased region" description="Basic residues" evidence="4">
    <location>
        <begin position="113"/>
        <end position="122"/>
    </location>
</feature>
<protein>
    <recommendedName>
        <fullName evidence="3">Sulfotransferase</fullName>
        <ecNumber evidence="3">2.8.2.-</ecNumber>
    </recommendedName>
</protein>
<sequence length="264" mass="29066">MPCPGQHAPSRSRTSSSSSSTMMTTTARPRSRGSQPPWRPWPRRSTAASSPRSRASCPGRRRGCASTRAPGSGRTGCSASSRSSATSPRATATWSSRACPSAAPRGSRPWPSPRRRAPRTHRAAATGGGEPHPLLHLNPHDCVPFKEAVYFAGDEARLAAAPSPRLMSTHASFSVLPASVTDNPGCKIVYICRQPKDMLVSYWHFINRSKSNVMSFSDVWESIREGTYFGSPIWEHILEYWRASQAMPDRVLFLKYEDIQRDPV</sequence>
<evidence type="ECO:0000256" key="4">
    <source>
        <dbReference type="SAM" id="MobiDB-lite"/>
    </source>
</evidence>
<accession>A0A0P0Y179</accession>
<dbReference type="EC" id="2.8.2.-" evidence="3"/>